<comment type="caution">
    <text evidence="1">The sequence shown here is derived from an EMBL/GenBank/DDBJ whole genome shotgun (WGS) entry which is preliminary data.</text>
</comment>
<dbReference type="EMBL" id="CM043795">
    <property type="protein sequence ID" value="KAI4818258.1"/>
    <property type="molecule type" value="Genomic_DNA"/>
</dbReference>
<gene>
    <name evidence="1" type="ORF">KUCAC02_011608</name>
</gene>
<keyword evidence="2" id="KW-1185">Reference proteome</keyword>
<protein>
    <submittedName>
        <fullName evidence="1">Uncharacterized protein</fullName>
    </submittedName>
</protein>
<evidence type="ECO:0000313" key="2">
    <source>
        <dbReference type="Proteomes" id="UP001057452"/>
    </source>
</evidence>
<accession>A0ACB9WXU5</accession>
<dbReference type="Proteomes" id="UP001057452">
    <property type="component" value="Chromosome 11"/>
</dbReference>
<organism evidence="1 2">
    <name type="scientific">Chaenocephalus aceratus</name>
    <name type="common">Blackfin icefish</name>
    <name type="synonym">Chaenichthys aceratus</name>
    <dbReference type="NCBI Taxonomy" id="36190"/>
    <lineage>
        <taxon>Eukaryota</taxon>
        <taxon>Metazoa</taxon>
        <taxon>Chordata</taxon>
        <taxon>Craniata</taxon>
        <taxon>Vertebrata</taxon>
        <taxon>Euteleostomi</taxon>
        <taxon>Actinopterygii</taxon>
        <taxon>Neopterygii</taxon>
        <taxon>Teleostei</taxon>
        <taxon>Neoteleostei</taxon>
        <taxon>Acanthomorphata</taxon>
        <taxon>Eupercaria</taxon>
        <taxon>Perciformes</taxon>
        <taxon>Notothenioidei</taxon>
        <taxon>Channichthyidae</taxon>
        <taxon>Chaenocephalus</taxon>
    </lineage>
</organism>
<feature type="non-terminal residue" evidence="1">
    <location>
        <position position="65"/>
    </location>
</feature>
<reference evidence="1" key="1">
    <citation type="submission" date="2022-05" db="EMBL/GenBank/DDBJ databases">
        <title>Chromosome-level genome of Chaenocephalus aceratus.</title>
        <authorList>
            <person name="Park H."/>
        </authorList>
    </citation>
    <scope>NUCLEOTIDE SEQUENCE</scope>
    <source>
        <strain evidence="1">KU_202001</strain>
    </source>
</reference>
<sequence length="65" mass="7242">IADHGSQTTTPFLKAQGKLDQLSKTGHSCCSLPITAPVRQEYKEIRTKLRQKGIDSFIIYPAILK</sequence>
<proteinExistence type="predicted"/>
<evidence type="ECO:0000313" key="1">
    <source>
        <dbReference type="EMBL" id="KAI4818258.1"/>
    </source>
</evidence>
<name>A0ACB9WXU5_CHAAC</name>
<feature type="non-terminal residue" evidence="1">
    <location>
        <position position="1"/>
    </location>
</feature>